<dbReference type="InterPro" id="IPR014746">
    <property type="entry name" value="Gln_synth/guanido_kin_cat_dom"/>
</dbReference>
<dbReference type="NCBIfam" id="TIGR02048">
    <property type="entry name" value="gshA_cyano"/>
    <property type="match status" value="1"/>
</dbReference>
<dbReference type="Proteomes" id="UP001304461">
    <property type="component" value="Unassembled WGS sequence"/>
</dbReference>
<dbReference type="GO" id="GO:0004357">
    <property type="term" value="F:glutamate-cysteine ligase activity"/>
    <property type="evidence" value="ECO:0007669"/>
    <property type="project" value="UniProtKB-EC"/>
</dbReference>
<evidence type="ECO:0000256" key="1">
    <source>
        <dbReference type="ARBA" id="ARBA00048819"/>
    </source>
</evidence>
<dbReference type="EC" id="6.3.2.2" evidence="2"/>
<dbReference type="Gene3D" id="3.30.590.20">
    <property type="match status" value="1"/>
</dbReference>
<dbReference type="EMBL" id="JAYGHX010000006">
    <property type="protein sequence ID" value="MEA5391884.1"/>
    <property type="molecule type" value="Genomic_DNA"/>
</dbReference>
<dbReference type="PANTHER" id="PTHR36510">
    <property type="entry name" value="GLUTAMATE--CYSTEINE LIGASE 2-RELATED"/>
    <property type="match status" value="1"/>
</dbReference>
<dbReference type="InterPro" id="IPR050141">
    <property type="entry name" value="GCL_type2/YbdK_subfam"/>
</dbReference>
<keyword evidence="2" id="KW-0436">Ligase</keyword>
<proteinExistence type="predicted"/>
<evidence type="ECO:0000313" key="3">
    <source>
        <dbReference type="Proteomes" id="UP001304461"/>
    </source>
</evidence>
<keyword evidence="3" id="KW-1185">Reference proteome</keyword>
<comment type="catalytic activity">
    <reaction evidence="1">
        <text>L-cysteine + L-glutamate + ATP = gamma-L-glutamyl-L-cysteine + ADP + phosphate + H(+)</text>
        <dbReference type="Rhea" id="RHEA:13285"/>
        <dbReference type="ChEBI" id="CHEBI:15378"/>
        <dbReference type="ChEBI" id="CHEBI:29985"/>
        <dbReference type="ChEBI" id="CHEBI:30616"/>
        <dbReference type="ChEBI" id="CHEBI:35235"/>
        <dbReference type="ChEBI" id="CHEBI:43474"/>
        <dbReference type="ChEBI" id="CHEBI:58173"/>
        <dbReference type="ChEBI" id="CHEBI:456216"/>
        <dbReference type="EC" id="6.3.2.2"/>
    </reaction>
</comment>
<dbReference type="InterPro" id="IPR011792">
    <property type="entry name" value="GshA_cyano"/>
</dbReference>
<dbReference type="SUPFAM" id="SSF55931">
    <property type="entry name" value="Glutamine synthetase/guanido kinase"/>
    <property type="match status" value="1"/>
</dbReference>
<dbReference type="InterPro" id="IPR006336">
    <property type="entry name" value="GCS2"/>
</dbReference>
<dbReference type="PANTHER" id="PTHR36510:SF1">
    <property type="entry name" value="GLUTAMATE--CYSTEINE LIGASE 2-RELATED"/>
    <property type="match status" value="1"/>
</dbReference>
<comment type="caution">
    <text evidence="2">The sequence shown here is derived from an EMBL/GenBank/DDBJ whole genome shotgun (WGS) entry which is preliminary data.</text>
</comment>
<organism evidence="2 3">
    <name type="scientific">Cyanobium gracile UHCC 0139</name>
    <dbReference type="NCBI Taxonomy" id="3110308"/>
    <lineage>
        <taxon>Bacteria</taxon>
        <taxon>Bacillati</taxon>
        <taxon>Cyanobacteriota</taxon>
        <taxon>Cyanophyceae</taxon>
        <taxon>Synechococcales</taxon>
        <taxon>Prochlorococcaceae</taxon>
        <taxon>Cyanobium</taxon>
    </lineage>
</organism>
<protein>
    <submittedName>
        <fullName evidence="2">Glutamate--cysteine ligase</fullName>
        <ecNumber evidence="2">6.3.2.2</ecNumber>
    </submittedName>
</protein>
<accession>A0ABU5RVT7</accession>
<gene>
    <name evidence="2" type="primary">gshA</name>
    <name evidence="2" type="ORF">VB738_11515</name>
</gene>
<evidence type="ECO:0000313" key="2">
    <source>
        <dbReference type="EMBL" id="MEA5391884.1"/>
    </source>
</evidence>
<sequence>MSAPLLLKGFEVEMYTGRADGTVVGCSADAAGALAGFMTEPDHRNLEYVTPPEASYTAQLELLLEPRRRLRRWLQPRQLTLLPGSTLSLGDSHRFERSDPDNPYHAYIEATYGTRVVTASVHINLGLTAMDALFAGLRLLRCEASLLLALSASSPFLDGEVTGAHSQRWLQFPITPPLVPLFRDHRHYIDWMEEQLAAGAMRNVRHLWTSVRPNGDDRPHGLNRLEIRICDLIDDPMLLLAVTAFTELRLQLLLQDPAGQDPLATSRFGAAELEAIADANDRAAARSSLQARLVHWRTGETLEARTWIAAELEAMAPLAAELGLTRWLAPLHDLLAGGNQAMRWLARHGRGESIGAIIGSEAVALERRERALDAWLATEAAQVPGGS</sequence>
<reference evidence="2 3" key="1">
    <citation type="submission" date="2023-12" db="EMBL/GenBank/DDBJ databases">
        <title>Baltic Sea Cyanobacteria.</title>
        <authorList>
            <person name="Delbaje E."/>
            <person name="Fewer D.P."/>
            <person name="Shishido T.K."/>
        </authorList>
    </citation>
    <scope>NUCLEOTIDE SEQUENCE [LARGE SCALE GENOMIC DNA]</scope>
    <source>
        <strain evidence="2 3">UHCC 0139</strain>
    </source>
</reference>
<name>A0ABU5RVT7_9CYAN</name>
<dbReference type="Pfam" id="PF04107">
    <property type="entry name" value="GCS2"/>
    <property type="match status" value="1"/>
</dbReference>
<dbReference type="RefSeq" id="WP_323305863.1">
    <property type="nucleotide sequence ID" value="NZ_JAYGHX010000006.1"/>
</dbReference>